<dbReference type="Proteomes" id="UP000015103">
    <property type="component" value="Unassembled WGS sequence"/>
</dbReference>
<name>T1HHR1_RHOPR</name>
<dbReference type="InterPro" id="IPR036028">
    <property type="entry name" value="SH3-like_dom_sf"/>
</dbReference>
<keyword evidence="3" id="KW-0732">Signal</keyword>
<keyword evidence="1" id="KW-0728">SH3 domain</keyword>
<evidence type="ECO:0000256" key="2">
    <source>
        <dbReference type="SAM" id="MobiDB-lite"/>
    </source>
</evidence>
<dbReference type="InterPro" id="IPR001452">
    <property type="entry name" value="SH3_domain"/>
</dbReference>
<dbReference type="SUPFAM" id="SSF50044">
    <property type="entry name" value="SH3-domain"/>
    <property type="match status" value="1"/>
</dbReference>
<dbReference type="EnsemblMetazoa" id="RPRC003584-RA">
    <property type="protein sequence ID" value="RPRC003584-PA"/>
    <property type="gene ID" value="RPRC003584"/>
</dbReference>
<feature type="region of interest" description="Disordered" evidence="2">
    <location>
        <begin position="682"/>
        <end position="720"/>
    </location>
</feature>
<dbReference type="Gene3D" id="2.30.30.40">
    <property type="entry name" value="SH3 Domains"/>
    <property type="match status" value="1"/>
</dbReference>
<evidence type="ECO:0000313" key="6">
    <source>
        <dbReference type="Proteomes" id="UP000015103"/>
    </source>
</evidence>
<dbReference type="HOGENOM" id="CLU_343661_0_0_1"/>
<dbReference type="VEuPathDB" id="VectorBase:RPRC003584"/>
<keyword evidence="6" id="KW-1185">Reference proteome</keyword>
<evidence type="ECO:0000313" key="5">
    <source>
        <dbReference type="EnsemblMetazoa" id="RPRC003584-PA"/>
    </source>
</evidence>
<dbReference type="EMBL" id="ACPB03022441">
    <property type="status" value="NOT_ANNOTATED_CDS"/>
    <property type="molecule type" value="Genomic_DNA"/>
</dbReference>
<evidence type="ECO:0000259" key="4">
    <source>
        <dbReference type="Pfam" id="PF07653"/>
    </source>
</evidence>
<evidence type="ECO:0000256" key="1">
    <source>
        <dbReference type="ARBA" id="ARBA00022443"/>
    </source>
</evidence>
<dbReference type="Pfam" id="PF07653">
    <property type="entry name" value="SH3_2"/>
    <property type="match status" value="1"/>
</dbReference>
<evidence type="ECO:0000256" key="3">
    <source>
        <dbReference type="SAM" id="SignalP"/>
    </source>
</evidence>
<reference evidence="5" key="1">
    <citation type="submission" date="2015-05" db="UniProtKB">
        <authorList>
            <consortium name="EnsemblMetazoa"/>
        </authorList>
    </citation>
    <scope>IDENTIFICATION</scope>
</reference>
<dbReference type="STRING" id="13249.T1HHR1"/>
<dbReference type="InParanoid" id="T1HHR1"/>
<feature type="compositionally biased region" description="Basic and acidic residues" evidence="2">
    <location>
        <begin position="682"/>
        <end position="697"/>
    </location>
</feature>
<dbReference type="AlphaFoldDB" id="T1HHR1"/>
<feature type="domain" description="SH3" evidence="4">
    <location>
        <begin position="52"/>
        <end position="103"/>
    </location>
</feature>
<organism evidence="5 6">
    <name type="scientific">Rhodnius prolixus</name>
    <name type="common">Triatomid bug</name>
    <dbReference type="NCBI Taxonomy" id="13249"/>
    <lineage>
        <taxon>Eukaryota</taxon>
        <taxon>Metazoa</taxon>
        <taxon>Ecdysozoa</taxon>
        <taxon>Arthropoda</taxon>
        <taxon>Hexapoda</taxon>
        <taxon>Insecta</taxon>
        <taxon>Pterygota</taxon>
        <taxon>Neoptera</taxon>
        <taxon>Paraneoptera</taxon>
        <taxon>Hemiptera</taxon>
        <taxon>Heteroptera</taxon>
        <taxon>Panheteroptera</taxon>
        <taxon>Cimicomorpha</taxon>
        <taxon>Reduviidae</taxon>
        <taxon>Triatominae</taxon>
        <taxon>Rhodnius</taxon>
    </lineage>
</organism>
<protein>
    <submittedName>
        <fullName evidence="5">SH3 domain-containing protein</fullName>
    </submittedName>
</protein>
<feature type="chain" id="PRO_5043926677" evidence="3">
    <location>
        <begin position="25"/>
        <end position="824"/>
    </location>
</feature>
<proteinExistence type="predicted"/>
<sequence length="824" mass="91575">MVVFYVLGLINILTCLCLIGFVSSAQSLVKEWKCVNPDCNVPISEGETGFTYSSPDHELKLTFKAKDQVEVLRKPADNEREQGLWWISLNGREGYVSKEFIKENKILNKKLINVRKIENQKSISISPSPTFEISDGTTILPEYAAEDGVQFKYDTIEGPVGTENVPDQTESKEEKYLTHISDKPGVILNESVNSTISVLSKSGVDVDNNDSSYVEVVEDKNLKIEISKLDISVERKGNRDEKIGEAENSNLIVEKTDDVKIQALTENDKNAEFGKFHKPDEVDKLGVRNVEDDTSLSKVIELDQPIAFEIEDDKLSIIEDNRSTNREDELDESIQIDVQNDKYSKLEKNMRSTFKYKLKNVNENLVLQSNVKKQHINQNNVNDDISKDLLGRSINFSAENNLLLPEDKNSTNAILETAENVTSNLQPQKHDSESESFVAKEKIIIKDSEKSSTVKNMDFIQSASLGVNKNMEEVKKESLILNQVSNNYTSDVLDSSSSLRVERNFLENNTSVDQEINVKSENNHGVPLQTRSNSEQSVISRTDYGKDNSLLVDKSSSEFIFKNAISTGNRNDDFNVNDQGSGPLIEETGTVGIVTGPAEDSGPLHSDGGQLGVAGEQPVEAINDISKPSLSESTATSHLPDGEINSVINNSTSLSQDATDLSKMSTTESVITSEFQYEHSDHVQVKSTSKSDDDVKGEATFSEPEPSSRIPRHIGESNEESQRKILNGENFQDTSQKWFSTFQSVMESLQGLYLSSLAVSTISEPASTSEVITEVQEIPEKEFGHEKTAGKSVSYLFVTLKLKTFSSTAILKVLTYSFFYELGI</sequence>
<feature type="signal peptide" evidence="3">
    <location>
        <begin position="1"/>
        <end position="24"/>
    </location>
</feature>
<accession>T1HHR1</accession>